<proteinExistence type="inferred from homology"/>
<comment type="similarity">
    <text evidence="2">Belongs to the amino acid-polyamine-organocation (APC) superfamily. Amino acid transporter (AAT) (TC 2.A.3.1) family.</text>
</comment>
<feature type="transmembrane region" description="Helical" evidence="8">
    <location>
        <begin position="424"/>
        <end position="445"/>
    </location>
</feature>
<evidence type="ECO:0000256" key="6">
    <source>
        <dbReference type="ARBA" id="ARBA00022989"/>
    </source>
</evidence>
<dbReference type="STRING" id="273678.RS84_01584"/>
<keyword evidence="6 8" id="KW-1133">Transmembrane helix</keyword>
<feature type="transmembrane region" description="Helical" evidence="8">
    <location>
        <begin position="58"/>
        <end position="76"/>
    </location>
</feature>
<dbReference type="PANTHER" id="PTHR43495:SF1">
    <property type="entry name" value="L-ASPARAGINE PERMEASE"/>
    <property type="match status" value="1"/>
</dbReference>
<dbReference type="GO" id="GO:0055085">
    <property type="term" value="P:transmembrane transport"/>
    <property type="evidence" value="ECO:0007669"/>
    <property type="project" value="InterPro"/>
</dbReference>
<feature type="transmembrane region" description="Helical" evidence="8">
    <location>
        <begin position="33"/>
        <end position="52"/>
    </location>
</feature>
<keyword evidence="4 8" id="KW-0812">Transmembrane</keyword>
<evidence type="ECO:0000256" key="2">
    <source>
        <dbReference type="ARBA" id="ARBA00008583"/>
    </source>
</evidence>
<evidence type="ECO:0000256" key="8">
    <source>
        <dbReference type="SAM" id="Phobius"/>
    </source>
</evidence>
<protein>
    <submittedName>
        <fullName evidence="10">Putative transport protein YifK</fullName>
    </submittedName>
</protein>
<feature type="transmembrane region" description="Helical" evidence="8">
    <location>
        <begin position="171"/>
        <end position="192"/>
    </location>
</feature>
<comment type="caution">
    <text evidence="10">The sequence shown here is derived from an EMBL/GenBank/DDBJ whole genome shotgun (WGS) entry which is preliminary data.</text>
</comment>
<evidence type="ECO:0000256" key="7">
    <source>
        <dbReference type="ARBA" id="ARBA00023136"/>
    </source>
</evidence>
<dbReference type="PATRIC" id="fig|273678.4.peg.1583"/>
<accession>A0A0M2HSQ7</accession>
<evidence type="ECO:0000259" key="9">
    <source>
        <dbReference type="Pfam" id="PF00324"/>
    </source>
</evidence>
<feature type="transmembrane region" description="Helical" evidence="8">
    <location>
        <begin position="352"/>
        <end position="374"/>
    </location>
</feature>
<dbReference type="AlphaFoldDB" id="A0A0M2HSQ7"/>
<dbReference type="RefSeq" id="WP_082062090.1">
    <property type="nucleotide sequence ID" value="NZ_JYJB01000008.1"/>
</dbReference>
<dbReference type="PIRSF" id="PIRSF006060">
    <property type="entry name" value="AA_transporter"/>
    <property type="match status" value="1"/>
</dbReference>
<evidence type="ECO:0000256" key="5">
    <source>
        <dbReference type="ARBA" id="ARBA00022970"/>
    </source>
</evidence>
<keyword evidence="5" id="KW-0029">Amino-acid transport</keyword>
<dbReference type="InterPro" id="IPR004841">
    <property type="entry name" value="AA-permease/SLC12A_dom"/>
</dbReference>
<dbReference type="Proteomes" id="UP000033900">
    <property type="component" value="Unassembled WGS sequence"/>
</dbReference>
<keyword evidence="11" id="KW-1185">Reference proteome</keyword>
<reference evidence="10 11" key="1">
    <citation type="submission" date="2015-02" db="EMBL/GenBank/DDBJ databases">
        <title>Draft genome sequences of ten Microbacterium spp. with emphasis on heavy metal contaminated environments.</title>
        <authorList>
            <person name="Corretto E."/>
        </authorList>
    </citation>
    <scope>NUCLEOTIDE SEQUENCE [LARGE SCALE GENOMIC DNA]</scope>
    <source>
        <strain evidence="10 11">SA35</strain>
    </source>
</reference>
<evidence type="ECO:0000256" key="1">
    <source>
        <dbReference type="ARBA" id="ARBA00004141"/>
    </source>
</evidence>
<evidence type="ECO:0000313" key="11">
    <source>
        <dbReference type="Proteomes" id="UP000033900"/>
    </source>
</evidence>
<evidence type="ECO:0000313" key="10">
    <source>
        <dbReference type="EMBL" id="KJL47955.1"/>
    </source>
</evidence>
<gene>
    <name evidence="10" type="primary">yifK</name>
    <name evidence="10" type="ORF">RS84_01584</name>
</gene>
<feature type="transmembrane region" description="Helical" evidence="8">
    <location>
        <begin position="380"/>
        <end position="403"/>
    </location>
</feature>
<name>A0A0M2HSQ7_9MICO</name>
<feature type="transmembrane region" description="Helical" evidence="8">
    <location>
        <begin position="303"/>
        <end position="331"/>
    </location>
</feature>
<dbReference type="OrthoDB" id="5297508at2"/>
<dbReference type="Pfam" id="PF00324">
    <property type="entry name" value="AA_permease"/>
    <property type="match status" value="1"/>
</dbReference>
<dbReference type="PANTHER" id="PTHR43495">
    <property type="entry name" value="GABA PERMEASE"/>
    <property type="match status" value="1"/>
</dbReference>
<sequence>MSQAEISTSSDFIEESEDAEQEGYKKTLGRRQVQMIAIGGAIGTGLFLGSASRLHDNGPALVLSYAFVGLIAYFLMRSLGELVLYRTTSGAFVSWMREFFGEKAAYYTGWMYWTNWALTGIAELSAVGLYVQYWWPQMPTWATVLIALAVVLVVNLLSAKAFGEFEFWASVLKVTAIVVFLAVGLVVVVMSLDVGGHRAGIQNLWSNPGGFWPTDGAFGWAGPILVMSGVVFAYAAIEMVGIAAGEMEDPKREVPKAVNAVIVRIAVFYCGALFLLVCILPTSEFTPGISPFVTVFGRMGMPWMASVIQAVLIVAAMSSLNSGLYTTGRVLRSLGIAKQAPGFTLKMSTSGVPWAGIVMTAVVYVFGSVLNALSPDAFEIALEAAAIAVLFTWGTIFVCQLRLRRLSDRGVVPASPFRAPGTPWTSYLGLAFLVFVVIGMAISGWQASPYFWHKTGFVVVAIGLPALLVIFEVGWLIVKPRVVEATGGQMLGRWTDDGPRYAPVREAAPKTELIAAVGTARVKPQKPKRTGPTDEKEK</sequence>
<evidence type="ECO:0000256" key="3">
    <source>
        <dbReference type="ARBA" id="ARBA00022448"/>
    </source>
</evidence>
<dbReference type="GO" id="GO:0006865">
    <property type="term" value="P:amino acid transport"/>
    <property type="evidence" value="ECO:0007669"/>
    <property type="project" value="UniProtKB-KW"/>
</dbReference>
<comment type="subcellular location">
    <subcellularLocation>
        <location evidence="1">Membrane</location>
        <topology evidence="1">Multi-pass membrane protein</topology>
    </subcellularLocation>
</comment>
<evidence type="ECO:0000256" key="4">
    <source>
        <dbReference type="ARBA" id="ARBA00022692"/>
    </source>
</evidence>
<dbReference type="EMBL" id="JYJB01000008">
    <property type="protein sequence ID" value="KJL47955.1"/>
    <property type="molecule type" value="Genomic_DNA"/>
</dbReference>
<dbReference type="FunFam" id="1.20.1740.10:FF:000001">
    <property type="entry name" value="Amino acid permease"/>
    <property type="match status" value="1"/>
</dbReference>
<feature type="domain" description="Amino acid permease/ SLC12A" evidence="9">
    <location>
        <begin position="33"/>
        <end position="481"/>
    </location>
</feature>
<keyword evidence="7 8" id="KW-0472">Membrane</keyword>
<feature type="transmembrane region" description="Helical" evidence="8">
    <location>
        <begin position="217"/>
        <end position="237"/>
    </location>
</feature>
<organism evidence="10 11">
    <name type="scientific">Microbacterium hydrocarbonoxydans</name>
    <dbReference type="NCBI Taxonomy" id="273678"/>
    <lineage>
        <taxon>Bacteria</taxon>
        <taxon>Bacillati</taxon>
        <taxon>Actinomycetota</taxon>
        <taxon>Actinomycetes</taxon>
        <taxon>Micrococcales</taxon>
        <taxon>Microbacteriaceae</taxon>
        <taxon>Microbacterium</taxon>
    </lineage>
</organism>
<feature type="transmembrane region" description="Helical" evidence="8">
    <location>
        <begin position="457"/>
        <end position="478"/>
    </location>
</feature>
<feature type="transmembrane region" description="Helical" evidence="8">
    <location>
        <begin position="258"/>
        <end position="283"/>
    </location>
</feature>
<feature type="transmembrane region" description="Helical" evidence="8">
    <location>
        <begin position="113"/>
        <end position="135"/>
    </location>
</feature>
<feature type="transmembrane region" description="Helical" evidence="8">
    <location>
        <begin position="141"/>
        <end position="159"/>
    </location>
</feature>
<dbReference type="Gene3D" id="1.20.1740.10">
    <property type="entry name" value="Amino acid/polyamine transporter I"/>
    <property type="match status" value="1"/>
</dbReference>
<dbReference type="GO" id="GO:0016020">
    <property type="term" value="C:membrane"/>
    <property type="evidence" value="ECO:0007669"/>
    <property type="project" value="UniProtKB-SubCell"/>
</dbReference>
<keyword evidence="3" id="KW-0813">Transport</keyword>